<evidence type="ECO:0000313" key="5">
    <source>
        <dbReference type="Proteomes" id="UP000193240"/>
    </source>
</evidence>
<feature type="region of interest" description="Disordered" evidence="3">
    <location>
        <begin position="1"/>
        <end position="23"/>
    </location>
</feature>
<dbReference type="PANTHER" id="PTHR12598:SF0">
    <property type="entry name" value="COPPER HOMEOSTASIS PROTEIN CUTC HOMOLOG"/>
    <property type="match status" value="1"/>
</dbReference>
<dbReference type="OMA" id="HRAFDQC"/>
<protein>
    <recommendedName>
        <fullName evidence="2">Copper homeostasis protein cutC homolog</fullName>
    </recommendedName>
</protein>
<comment type="similarity">
    <text evidence="1">Belongs to the CutC family.</text>
</comment>
<organism evidence="4 5">
    <name type="scientific">Epicoccum nigrum</name>
    <name type="common">Soil fungus</name>
    <name type="synonym">Epicoccum purpurascens</name>
    <dbReference type="NCBI Taxonomy" id="105696"/>
    <lineage>
        <taxon>Eukaryota</taxon>
        <taxon>Fungi</taxon>
        <taxon>Dikarya</taxon>
        <taxon>Ascomycota</taxon>
        <taxon>Pezizomycotina</taxon>
        <taxon>Dothideomycetes</taxon>
        <taxon>Pleosporomycetidae</taxon>
        <taxon>Pleosporales</taxon>
        <taxon>Pleosporineae</taxon>
        <taxon>Didymellaceae</taxon>
        <taxon>Epicoccum</taxon>
    </lineage>
</organism>
<accession>A0A1Y2LZI4</accession>
<dbReference type="InterPro" id="IPR005627">
    <property type="entry name" value="CutC-like"/>
</dbReference>
<dbReference type="SUPFAM" id="SSF110395">
    <property type="entry name" value="CutC-like"/>
    <property type="match status" value="1"/>
</dbReference>
<reference evidence="4 5" key="1">
    <citation type="journal article" date="2017" name="Genome Announc.">
        <title>Genome sequence of the saprophytic ascomycete Epicoccum nigrum ICMP 19927 strain isolated from New Zealand.</title>
        <authorList>
            <person name="Fokin M."/>
            <person name="Fleetwood D."/>
            <person name="Weir B.S."/>
            <person name="Villas-Boas S.G."/>
        </authorList>
    </citation>
    <scope>NUCLEOTIDE SEQUENCE [LARGE SCALE GENOMIC DNA]</scope>
    <source>
        <strain evidence="4 5">ICMP 19927</strain>
    </source>
</reference>
<name>A0A1Y2LZI4_EPING</name>
<evidence type="ECO:0000256" key="1">
    <source>
        <dbReference type="ARBA" id="ARBA00007768"/>
    </source>
</evidence>
<dbReference type="InParanoid" id="A0A1Y2LZI4"/>
<evidence type="ECO:0000256" key="3">
    <source>
        <dbReference type="SAM" id="MobiDB-lite"/>
    </source>
</evidence>
<dbReference type="Pfam" id="PF03932">
    <property type="entry name" value="CutC"/>
    <property type="match status" value="1"/>
</dbReference>
<dbReference type="InterPro" id="IPR036822">
    <property type="entry name" value="CutC-like_dom_sf"/>
</dbReference>
<dbReference type="Proteomes" id="UP000193240">
    <property type="component" value="Unassembled WGS sequence"/>
</dbReference>
<dbReference type="GO" id="GO:0005507">
    <property type="term" value="F:copper ion binding"/>
    <property type="evidence" value="ECO:0007669"/>
    <property type="project" value="TreeGrafter"/>
</dbReference>
<dbReference type="AlphaFoldDB" id="A0A1Y2LZI4"/>
<dbReference type="EMBL" id="KZ107844">
    <property type="protein sequence ID" value="OSS49143.1"/>
    <property type="molecule type" value="Genomic_DNA"/>
</dbReference>
<dbReference type="STRING" id="105696.A0A1Y2LZI4"/>
<keyword evidence="5" id="KW-1185">Reference proteome</keyword>
<dbReference type="Gene3D" id="3.20.20.380">
    <property type="entry name" value="Copper homeostasis (CutC) domain"/>
    <property type="match status" value="1"/>
</dbReference>
<dbReference type="PANTHER" id="PTHR12598">
    <property type="entry name" value="COPPER HOMEOSTASIS PROTEIN CUTC"/>
    <property type="match status" value="1"/>
</dbReference>
<evidence type="ECO:0000256" key="2">
    <source>
        <dbReference type="ARBA" id="ARBA00019014"/>
    </source>
</evidence>
<evidence type="ECO:0000313" key="4">
    <source>
        <dbReference type="EMBL" id="OSS49143.1"/>
    </source>
</evidence>
<gene>
    <name evidence="4" type="ORF">B5807_05374</name>
</gene>
<sequence>MLVESMKRHCGRSSLGDSRALPTDLAGPSRLELCANYPAGGVTPSLSTLQTIHQTLRAKTDRPVPIHVMIRPRGGDFIYSAGELAQMKAEIEEFKATGLVDGFVLGVLDAAGCIDRGSNGELVDAAAPVPCTFHRAMDGVGDLDAAFKAVIELGFRSVLTSGGPGDASAGVERVKGLQERFGRRISVVLGGGIRSGNVQELKRRAGVEWVHSAAITGGGEGLDEDEVGRMVKLLRVA</sequence>
<proteinExistence type="inferred from homology"/>